<keyword evidence="3" id="KW-1185">Reference proteome</keyword>
<dbReference type="AlphaFoldDB" id="A0A9W6IT51"/>
<evidence type="ECO:0000313" key="1">
    <source>
        <dbReference type="EMBL" id="GLK54879.1"/>
    </source>
</evidence>
<dbReference type="EMBL" id="BSFF01000001">
    <property type="protein sequence ID" value="GLK54879.1"/>
    <property type="molecule type" value="Genomic_DNA"/>
</dbReference>
<name>A0A9W6IT51_9HYPH</name>
<reference evidence="2 3" key="2">
    <citation type="submission" date="2021-01" db="EMBL/GenBank/DDBJ databases">
        <title>Genomic Encyclopedia of Type Strains, Phase IV (KMG-IV): sequencing the most valuable type-strain genomes for metagenomic binning, comparative biology and taxonomic classification.</title>
        <authorList>
            <person name="Goeker M."/>
        </authorList>
    </citation>
    <scope>NUCLEOTIDE SEQUENCE [LARGE SCALE GENOMIC DNA]</scope>
    <source>
        <strain evidence="2 3">DSM 6130</strain>
    </source>
</reference>
<evidence type="ECO:0000313" key="2">
    <source>
        <dbReference type="EMBL" id="MBM7851815.1"/>
    </source>
</evidence>
<dbReference type="EMBL" id="JAFBCY010000002">
    <property type="protein sequence ID" value="MBM7851815.1"/>
    <property type="molecule type" value="Genomic_DNA"/>
</dbReference>
<accession>A0A9W6IT51</accession>
<evidence type="ECO:0000313" key="4">
    <source>
        <dbReference type="Proteomes" id="UP001143400"/>
    </source>
</evidence>
<evidence type="ECO:0000313" key="3">
    <source>
        <dbReference type="Proteomes" id="UP000758856"/>
    </source>
</evidence>
<dbReference type="RefSeq" id="WP_204950209.1">
    <property type="nucleotide sequence ID" value="NZ_BSFF01000001.1"/>
</dbReference>
<comment type="caution">
    <text evidence="1">The sequence shown here is derived from an EMBL/GenBank/DDBJ whole genome shotgun (WGS) entry which is preliminary data.</text>
</comment>
<dbReference type="Proteomes" id="UP000758856">
    <property type="component" value="Unassembled WGS sequence"/>
</dbReference>
<proteinExistence type="predicted"/>
<reference evidence="1" key="3">
    <citation type="submission" date="2023-01" db="EMBL/GenBank/DDBJ databases">
        <authorList>
            <person name="Sun Q."/>
            <person name="Evtushenko L."/>
        </authorList>
    </citation>
    <scope>NUCLEOTIDE SEQUENCE</scope>
    <source>
        <strain evidence="1">VKM B-1606</strain>
    </source>
</reference>
<sequence>MRTTLTIDDDILSAVRALAERERRSLGEVLSDLARRSLTNRPQTPARTGFPVLPVSNPDAVVTTEIVNQLREELE</sequence>
<protein>
    <submittedName>
        <fullName evidence="1">Antitoxin</fullName>
    </submittedName>
</protein>
<organism evidence="1 4">
    <name type="scientific">Methylopila capsulata</name>
    <dbReference type="NCBI Taxonomy" id="61654"/>
    <lineage>
        <taxon>Bacteria</taxon>
        <taxon>Pseudomonadati</taxon>
        <taxon>Pseudomonadota</taxon>
        <taxon>Alphaproteobacteria</taxon>
        <taxon>Hyphomicrobiales</taxon>
        <taxon>Methylopilaceae</taxon>
        <taxon>Methylopila</taxon>
    </lineage>
</organism>
<reference evidence="1" key="1">
    <citation type="journal article" date="2014" name="Int. J. Syst. Evol. Microbiol.">
        <title>Complete genome sequence of Corynebacterium casei LMG S-19264T (=DSM 44701T), isolated from a smear-ripened cheese.</title>
        <authorList>
            <consortium name="US DOE Joint Genome Institute (JGI-PGF)"/>
            <person name="Walter F."/>
            <person name="Albersmeier A."/>
            <person name="Kalinowski J."/>
            <person name="Ruckert C."/>
        </authorList>
    </citation>
    <scope>NUCLEOTIDE SEQUENCE</scope>
    <source>
        <strain evidence="1">VKM B-1606</strain>
    </source>
</reference>
<dbReference type="Proteomes" id="UP001143400">
    <property type="component" value="Unassembled WGS sequence"/>
</dbReference>
<gene>
    <name evidence="1" type="ORF">GCM10008170_08980</name>
    <name evidence="2" type="ORF">JOD31_002040</name>
</gene>